<keyword evidence="1" id="KW-0812">Transmembrane</keyword>
<name>A0ABV6J0W6_9PROT</name>
<proteinExistence type="predicted"/>
<sequence>MTVTKHDIRAILAVAAAIGLMVAYRHVYVEPRAWGALCLDMAQAPFACRPRAALLWLQHWQLWGAGALALGFWAFIGAPFAVRAAAVALGVIAVLNFNATWGMVGAALGGWAWVEANARTVARPSSRAGARG</sequence>
<keyword evidence="1" id="KW-0472">Membrane</keyword>
<comment type="caution">
    <text evidence="2">The sequence shown here is derived from an EMBL/GenBank/DDBJ whole genome shotgun (WGS) entry which is preliminary data.</text>
</comment>
<evidence type="ECO:0000313" key="3">
    <source>
        <dbReference type="Proteomes" id="UP001589789"/>
    </source>
</evidence>
<evidence type="ECO:0000256" key="1">
    <source>
        <dbReference type="SAM" id="Phobius"/>
    </source>
</evidence>
<dbReference type="RefSeq" id="WP_377056990.1">
    <property type="nucleotide sequence ID" value="NZ_JBHLVZ010000114.1"/>
</dbReference>
<accession>A0ABV6J0W6</accession>
<reference evidence="2 3" key="1">
    <citation type="submission" date="2024-09" db="EMBL/GenBank/DDBJ databases">
        <authorList>
            <person name="Sun Q."/>
            <person name="Mori K."/>
        </authorList>
    </citation>
    <scope>NUCLEOTIDE SEQUENCE [LARGE SCALE GENOMIC DNA]</scope>
    <source>
        <strain evidence="2 3">CCM 7468</strain>
    </source>
</reference>
<dbReference type="Proteomes" id="UP001589789">
    <property type="component" value="Unassembled WGS sequence"/>
</dbReference>
<keyword evidence="3" id="KW-1185">Reference proteome</keyword>
<organism evidence="2 3">
    <name type="scientific">Muricoccus vinaceus</name>
    <dbReference type="NCBI Taxonomy" id="424704"/>
    <lineage>
        <taxon>Bacteria</taxon>
        <taxon>Pseudomonadati</taxon>
        <taxon>Pseudomonadota</taxon>
        <taxon>Alphaproteobacteria</taxon>
        <taxon>Acetobacterales</taxon>
        <taxon>Roseomonadaceae</taxon>
        <taxon>Muricoccus</taxon>
    </lineage>
</organism>
<gene>
    <name evidence="2" type="ORF">ACFFIC_28860</name>
</gene>
<keyword evidence="1" id="KW-1133">Transmembrane helix</keyword>
<evidence type="ECO:0000313" key="2">
    <source>
        <dbReference type="EMBL" id="MFC0389528.1"/>
    </source>
</evidence>
<protein>
    <submittedName>
        <fullName evidence="2">Uncharacterized protein</fullName>
    </submittedName>
</protein>
<feature type="transmembrane region" description="Helical" evidence="1">
    <location>
        <begin position="60"/>
        <end position="82"/>
    </location>
</feature>
<feature type="transmembrane region" description="Helical" evidence="1">
    <location>
        <begin position="89"/>
        <end position="114"/>
    </location>
</feature>
<dbReference type="EMBL" id="JBHLVZ010000114">
    <property type="protein sequence ID" value="MFC0389528.1"/>
    <property type="molecule type" value="Genomic_DNA"/>
</dbReference>